<name>A0A7R9AIF9_9CRUS</name>
<keyword evidence="3" id="KW-0175">Coiled coil</keyword>
<feature type="region of interest" description="Disordered" evidence="6">
    <location>
        <begin position="418"/>
        <end position="471"/>
    </location>
</feature>
<feature type="domain" description="RPGR-interacting protein 1 first C2" evidence="7">
    <location>
        <begin position="227"/>
        <end position="365"/>
    </location>
</feature>
<dbReference type="SUPFAM" id="SSF49562">
    <property type="entry name" value="C2 domain (Calcium/lipid-binding domain, CaLB)"/>
    <property type="match status" value="1"/>
</dbReference>
<evidence type="ECO:0000256" key="3">
    <source>
        <dbReference type="ARBA" id="ARBA00023054"/>
    </source>
</evidence>
<gene>
    <name evidence="8" type="ORF">DSTB1V02_LOCUS14494</name>
</gene>
<comment type="subcellular location">
    <subcellularLocation>
        <location evidence="1">Cell projection</location>
        <location evidence="1">Cilium</location>
    </subcellularLocation>
</comment>
<sequence length="557" mass="61989">MRRENALLAESNQQLVGSAFSKEKELQYQNTEAGLRSQLGKLETTLREEASEKSRLLAALAEERARIEGLESEVRALEHQLRSREIQSPIAASSPIPRDASRVREEPKAKDLGVPDGAEAEKRNEEEREQRDTIEAQLLEMAADLEKSQKMLHIQYRINQEYQAEIEQLQKKLQTVEAHYSEEIERLNQSLEARNSQIRNLQAQVREETFKAGKEGESPDSAPDRLHLAPDDNLLEMHVQRVDYSSEALASLEDDNPRTFIAWSFMDGELECSPILRGASPSFQASSVYRIKMDAGLIRRFFKESIGLEAFHVVGATCHSIGMASLGLADVLSFPRNRLHGTAYLMGQGDQPRLMGTVFFWIQLLIPESDGAWKEQLKALKQESPDSKVVSEISASFSRRRGFGVYLGVWRAGGGRRSCEETLGAKSRSRSRSTSTEAPTAEVQVGDPRSERRHAVQLPPLPLEAIQDPAIRKRREVQDPVGDGDAGGPGSPRLCLEAVQQPPRLGLEAVQRPARRGAEGSGSVSRAEDPGFRSEDSGSRGEDVARSESSVSFRLRE</sequence>
<keyword evidence="5" id="KW-0966">Cell projection</keyword>
<keyword evidence="4" id="KW-0969">Cilium</keyword>
<evidence type="ECO:0000313" key="9">
    <source>
        <dbReference type="Proteomes" id="UP000677054"/>
    </source>
</evidence>
<accession>A0A7R9AIF9</accession>
<protein>
    <recommendedName>
        <fullName evidence="7">RPGR-interacting protein 1 first C2 domain-containing protein</fullName>
    </recommendedName>
</protein>
<dbReference type="InterPro" id="IPR031139">
    <property type="entry name" value="RPGRIP1_fam"/>
</dbReference>
<dbReference type="PANTHER" id="PTHR14240:SF1">
    <property type="entry name" value="PROTEIN FANTOM-RELATED"/>
    <property type="match status" value="1"/>
</dbReference>
<comment type="similarity">
    <text evidence="2">Belongs to the RPGRIP1 family.</text>
</comment>
<feature type="compositionally biased region" description="Basic and acidic residues" evidence="6">
    <location>
        <begin position="99"/>
        <end position="131"/>
    </location>
</feature>
<evidence type="ECO:0000256" key="5">
    <source>
        <dbReference type="ARBA" id="ARBA00023273"/>
    </source>
</evidence>
<dbReference type="GO" id="GO:1905515">
    <property type="term" value="P:non-motile cilium assembly"/>
    <property type="evidence" value="ECO:0007669"/>
    <property type="project" value="TreeGrafter"/>
</dbReference>
<dbReference type="GO" id="GO:0005856">
    <property type="term" value="C:cytoskeleton"/>
    <property type="evidence" value="ECO:0007669"/>
    <property type="project" value="UniProtKB-ARBA"/>
</dbReference>
<evidence type="ECO:0000256" key="2">
    <source>
        <dbReference type="ARBA" id="ARBA00006042"/>
    </source>
</evidence>
<evidence type="ECO:0000259" key="7">
    <source>
        <dbReference type="Pfam" id="PF11618"/>
    </source>
</evidence>
<dbReference type="GO" id="GO:0035869">
    <property type="term" value="C:ciliary transition zone"/>
    <property type="evidence" value="ECO:0007669"/>
    <property type="project" value="TreeGrafter"/>
</dbReference>
<dbReference type="InterPro" id="IPR035892">
    <property type="entry name" value="C2_domain_sf"/>
</dbReference>
<evidence type="ECO:0000256" key="6">
    <source>
        <dbReference type="SAM" id="MobiDB-lite"/>
    </source>
</evidence>
<feature type="compositionally biased region" description="Polar residues" evidence="6">
    <location>
        <begin position="547"/>
        <end position="557"/>
    </location>
</feature>
<proteinExistence type="inferred from homology"/>
<dbReference type="PANTHER" id="PTHR14240">
    <property type="entry name" value="RETINITIS PIGMENTOSA GTPASE REGULATOR-INTERACTING PROTEIN"/>
    <property type="match status" value="1"/>
</dbReference>
<dbReference type="Gene3D" id="2.60.40.150">
    <property type="entry name" value="C2 domain"/>
    <property type="match status" value="1"/>
</dbReference>
<dbReference type="EMBL" id="LR911845">
    <property type="protein sequence ID" value="CAD7254748.1"/>
    <property type="molecule type" value="Genomic_DNA"/>
</dbReference>
<dbReference type="OrthoDB" id="6434053at2759"/>
<reference evidence="8" key="1">
    <citation type="submission" date="2020-11" db="EMBL/GenBank/DDBJ databases">
        <authorList>
            <person name="Tran Van P."/>
        </authorList>
    </citation>
    <scope>NUCLEOTIDE SEQUENCE</scope>
</reference>
<feature type="compositionally biased region" description="Basic and acidic residues" evidence="6">
    <location>
        <begin position="526"/>
        <end position="546"/>
    </location>
</feature>
<evidence type="ECO:0000256" key="4">
    <source>
        <dbReference type="ARBA" id="ARBA00023069"/>
    </source>
</evidence>
<dbReference type="Proteomes" id="UP000677054">
    <property type="component" value="Unassembled WGS sequence"/>
</dbReference>
<dbReference type="InterPro" id="IPR021656">
    <property type="entry name" value="C2-C2_1"/>
</dbReference>
<feature type="non-terminal residue" evidence="8">
    <location>
        <position position="557"/>
    </location>
</feature>
<evidence type="ECO:0000313" key="8">
    <source>
        <dbReference type="EMBL" id="CAD7254748.1"/>
    </source>
</evidence>
<organism evidence="8">
    <name type="scientific">Darwinula stevensoni</name>
    <dbReference type="NCBI Taxonomy" id="69355"/>
    <lineage>
        <taxon>Eukaryota</taxon>
        <taxon>Metazoa</taxon>
        <taxon>Ecdysozoa</taxon>
        <taxon>Arthropoda</taxon>
        <taxon>Crustacea</taxon>
        <taxon>Oligostraca</taxon>
        <taxon>Ostracoda</taxon>
        <taxon>Podocopa</taxon>
        <taxon>Podocopida</taxon>
        <taxon>Darwinulocopina</taxon>
        <taxon>Darwinuloidea</taxon>
        <taxon>Darwinulidae</taxon>
        <taxon>Darwinula</taxon>
    </lineage>
</organism>
<dbReference type="AlphaFoldDB" id="A0A7R9AIF9"/>
<feature type="region of interest" description="Disordered" evidence="6">
    <location>
        <begin position="500"/>
        <end position="557"/>
    </location>
</feature>
<dbReference type="Pfam" id="PF11618">
    <property type="entry name" value="C2-C2_1"/>
    <property type="match status" value="1"/>
</dbReference>
<evidence type="ECO:0000256" key="1">
    <source>
        <dbReference type="ARBA" id="ARBA00004138"/>
    </source>
</evidence>
<feature type="region of interest" description="Disordered" evidence="6">
    <location>
        <begin position="84"/>
        <end position="131"/>
    </location>
</feature>
<dbReference type="EMBL" id="CAJPEV010012327">
    <property type="protein sequence ID" value="CAG0906452.1"/>
    <property type="molecule type" value="Genomic_DNA"/>
</dbReference>
<keyword evidence="9" id="KW-1185">Reference proteome</keyword>